<feature type="compositionally biased region" description="Basic and acidic residues" evidence="1">
    <location>
        <begin position="81"/>
        <end position="93"/>
    </location>
</feature>
<dbReference type="Proteomes" id="UP000799324">
    <property type="component" value="Unassembled WGS sequence"/>
</dbReference>
<dbReference type="AlphaFoldDB" id="A0A6A6T047"/>
<evidence type="ECO:0000256" key="1">
    <source>
        <dbReference type="SAM" id="MobiDB-lite"/>
    </source>
</evidence>
<keyword evidence="3" id="KW-1185">Reference proteome</keyword>
<evidence type="ECO:0000313" key="3">
    <source>
        <dbReference type="Proteomes" id="UP000799324"/>
    </source>
</evidence>
<sequence>MASPATTPTKKPVKGSATASPSTAGSPRVSSSAADATGSPLRRRSGPPSSPNASETGVFEELAGRIGIRAPQGDGGLYLPEDPHGFGHPQEKDTVEDEIKRFLSPYPSQYPEDGRIVKLDINWAIGRLGPLHFEYADDNFDNRRVLRTDSEVRTRGLELGIPKELMDWLNGQPPTEAFEIAAEKIPLPSQ</sequence>
<dbReference type="OrthoDB" id="3927820at2759"/>
<evidence type="ECO:0000313" key="2">
    <source>
        <dbReference type="EMBL" id="KAF2652541.1"/>
    </source>
</evidence>
<reference evidence="2" key="1">
    <citation type="journal article" date="2020" name="Stud. Mycol.">
        <title>101 Dothideomycetes genomes: a test case for predicting lifestyles and emergence of pathogens.</title>
        <authorList>
            <person name="Haridas S."/>
            <person name="Albert R."/>
            <person name="Binder M."/>
            <person name="Bloem J."/>
            <person name="Labutti K."/>
            <person name="Salamov A."/>
            <person name="Andreopoulos B."/>
            <person name="Baker S."/>
            <person name="Barry K."/>
            <person name="Bills G."/>
            <person name="Bluhm B."/>
            <person name="Cannon C."/>
            <person name="Castanera R."/>
            <person name="Culley D."/>
            <person name="Daum C."/>
            <person name="Ezra D."/>
            <person name="Gonzalez J."/>
            <person name="Henrissat B."/>
            <person name="Kuo A."/>
            <person name="Liang C."/>
            <person name="Lipzen A."/>
            <person name="Lutzoni F."/>
            <person name="Magnuson J."/>
            <person name="Mondo S."/>
            <person name="Nolan M."/>
            <person name="Ohm R."/>
            <person name="Pangilinan J."/>
            <person name="Park H.-J."/>
            <person name="Ramirez L."/>
            <person name="Alfaro M."/>
            <person name="Sun H."/>
            <person name="Tritt A."/>
            <person name="Yoshinaga Y."/>
            <person name="Zwiers L.-H."/>
            <person name="Turgeon B."/>
            <person name="Goodwin S."/>
            <person name="Spatafora J."/>
            <person name="Crous P."/>
            <person name="Grigoriev I."/>
        </authorList>
    </citation>
    <scope>NUCLEOTIDE SEQUENCE</scope>
    <source>
        <strain evidence="2">CBS 122681</strain>
    </source>
</reference>
<gene>
    <name evidence="2" type="ORF">K491DRAFT_695497</name>
</gene>
<organism evidence="2 3">
    <name type="scientific">Lophiostoma macrostomum CBS 122681</name>
    <dbReference type="NCBI Taxonomy" id="1314788"/>
    <lineage>
        <taxon>Eukaryota</taxon>
        <taxon>Fungi</taxon>
        <taxon>Dikarya</taxon>
        <taxon>Ascomycota</taxon>
        <taxon>Pezizomycotina</taxon>
        <taxon>Dothideomycetes</taxon>
        <taxon>Pleosporomycetidae</taxon>
        <taxon>Pleosporales</taxon>
        <taxon>Lophiostomataceae</taxon>
        <taxon>Lophiostoma</taxon>
    </lineage>
</organism>
<accession>A0A6A6T047</accession>
<dbReference type="EMBL" id="MU004399">
    <property type="protein sequence ID" value="KAF2652541.1"/>
    <property type="molecule type" value="Genomic_DNA"/>
</dbReference>
<protein>
    <submittedName>
        <fullName evidence="2">Uncharacterized protein</fullName>
    </submittedName>
</protein>
<feature type="region of interest" description="Disordered" evidence="1">
    <location>
        <begin position="1"/>
        <end position="93"/>
    </location>
</feature>
<proteinExistence type="predicted"/>
<name>A0A6A6T047_9PLEO</name>
<feature type="compositionally biased region" description="Low complexity" evidence="1">
    <location>
        <begin position="15"/>
        <end position="27"/>
    </location>
</feature>